<evidence type="ECO:0000313" key="1">
    <source>
        <dbReference type="EMBL" id="MDR6943715.1"/>
    </source>
</evidence>
<dbReference type="RefSeq" id="WP_310098470.1">
    <property type="nucleotide sequence ID" value="NZ_JAVDUU010000003.1"/>
</dbReference>
<evidence type="ECO:0000313" key="2">
    <source>
        <dbReference type="Proteomes" id="UP001247620"/>
    </source>
</evidence>
<proteinExistence type="predicted"/>
<keyword evidence="2" id="KW-1185">Reference proteome</keyword>
<dbReference type="Proteomes" id="UP001247620">
    <property type="component" value="Unassembled WGS sequence"/>
</dbReference>
<comment type="caution">
    <text evidence="1">The sequence shown here is derived from an EMBL/GenBank/DDBJ whole genome shotgun (WGS) entry which is preliminary data.</text>
</comment>
<dbReference type="EMBL" id="JAVDUU010000003">
    <property type="protein sequence ID" value="MDR6943715.1"/>
    <property type="molecule type" value="Genomic_DNA"/>
</dbReference>
<reference evidence="1 2" key="1">
    <citation type="submission" date="2023-07" db="EMBL/GenBank/DDBJ databases">
        <title>Sorghum-associated microbial communities from plants grown in Nebraska, USA.</title>
        <authorList>
            <person name="Schachtman D."/>
        </authorList>
    </citation>
    <scope>NUCLEOTIDE SEQUENCE [LARGE SCALE GENOMIC DNA]</scope>
    <source>
        <strain evidence="1 2">3262</strain>
    </source>
</reference>
<organism evidence="1 2">
    <name type="scientific">Mucilaginibacter pocheonensis</name>
    <dbReference type="NCBI Taxonomy" id="398050"/>
    <lineage>
        <taxon>Bacteria</taxon>
        <taxon>Pseudomonadati</taxon>
        <taxon>Bacteroidota</taxon>
        <taxon>Sphingobacteriia</taxon>
        <taxon>Sphingobacteriales</taxon>
        <taxon>Sphingobacteriaceae</taxon>
        <taxon>Mucilaginibacter</taxon>
    </lineage>
</organism>
<sequence>MENDFDAKDLIETWEAIGLVNPWIAEANDPTFSKYMLKRVSTLRELELLFEHGNWCLGQGFYFKNLCFINQIDDGDEWLTIKDDYAFESVTFRGIIKKGEFEAYVRRLLNATKAQCINLEY</sequence>
<name>A0ABU1TET8_9SPHI</name>
<accession>A0ABU1TET8</accession>
<gene>
    <name evidence="1" type="ORF">J2W55_003568</name>
</gene>
<protein>
    <submittedName>
        <fullName evidence="1">Uncharacterized protein</fullName>
    </submittedName>
</protein>